<reference evidence="2 3" key="1">
    <citation type="submission" date="2024-05" db="EMBL/GenBank/DDBJ databases">
        <authorList>
            <person name="Park S."/>
        </authorList>
    </citation>
    <scope>NUCLEOTIDE SEQUENCE [LARGE SCALE GENOMIC DNA]</scope>
    <source>
        <strain evidence="2 3">DGU5</strain>
    </source>
</reference>
<dbReference type="SMART" id="SM00347">
    <property type="entry name" value="HTH_MARR"/>
    <property type="match status" value="1"/>
</dbReference>
<dbReference type="InterPro" id="IPR000835">
    <property type="entry name" value="HTH_MarR-typ"/>
</dbReference>
<dbReference type="InterPro" id="IPR036388">
    <property type="entry name" value="WH-like_DNA-bd_sf"/>
</dbReference>
<dbReference type="InterPro" id="IPR036390">
    <property type="entry name" value="WH_DNA-bd_sf"/>
</dbReference>
<organism evidence="2 3">
    <name type="scientific">Aurantiacibacter flavus</name>
    <dbReference type="NCBI Taxonomy" id="3145232"/>
    <lineage>
        <taxon>Bacteria</taxon>
        <taxon>Pseudomonadati</taxon>
        <taxon>Pseudomonadota</taxon>
        <taxon>Alphaproteobacteria</taxon>
        <taxon>Sphingomonadales</taxon>
        <taxon>Erythrobacteraceae</taxon>
        <taxon>Aurantiacibacter</taxon>
    </lineage>
</organism>
<accession>A0ABV0CSD7</accession>
<keyword evidence="3" id="KW-1185">Reference proteome</keyword>
<dbReference type="RefSeq" id="WP_346783108.1">
    <property type="nucleotide sequence ID" value="NZ_JBDLBR010000001.1"/>
</dbReference>
<dbReference type="PANTHER" id="PTHR33164">
    <property type="entry name" value="TRANSCRIPTIONAL REGULATOR, MARR FAMILY"/>
    <property type="match status" value="1"/>
</dbReference>
<dbReference type="PANTHER" id="PTHR33164:SF43">
    <property type="entry name" value="HTH-TYPE TRANSCRIPTIONAL REPRESSOR YETL"/>
    <property type="match status" value="1"/>
</dbReference>
<proteinExistence type="predicted"/>
<comment type="caution">
    <text evidence="2">The sequence shown here is derived from an EMBL/GenBank/DDBJ whole genome shotgun (WGS) entry which is preliminary data.</text>
</comment>
<gene>
    <name evidence="2" type="ORF">ABDJ38_00475</name>
</gene>
<dbReference type="EMBL" id="JBDLBR010000001">
    <property type="protein sequence ID" value="MEN7535645.1"/>
    <property type="molecule type" value="Genomic_DNA"/>
</dbReference>
<feature type="domain" description="HTH marR-type" evidence="1">
    <location>
        <begin position="20"/>
        <end position="152"/>
    </location>
</feature>
<dbReference type="Gene3D" id="1.10.10.10">
    <property type="entry name" value="Winged helix-like DNA-binding domain superfamily/Winged helix DNA-binding domain"/>
    <property type="match status" value="1"/>
</dbReference>
<name>A0ABV0CSD7_9SPHN</name>
<dbReference type="Pfam" id="PF12802">
    <property type="entry name" value="MarR_2"/>
    <property type="match status" value="1"/>
</dbReference>
<sequence>MAQDESVAAQREELGLARLQTTIGFLLLGGWRLANSCFNQHFKHIDITPASYGVLLLIEENPGCSIGSVGRAMGIAPNSIARLVDGLVARDLVGKRVSEADARTRLLELTGEGRAFLDLLEQHHAEYEREVIDAFGKDRHDALCALLRPFVGAGPVEELDRF</sequence>
<dbReference type="PROSITE" id="PS50995">
    <property type="entry name" value="HTH_MARR_2"/>
    <property type="match status" value="1"/>
</dbReference>
<dbReference type="InterPro" id="IPR039422">
    <property type="entry name" value="MarR/SlyA-like"/>
</dbReference>
<evidence type="ECO:0000313" key="3">
    <source>
        <dbReference type="Proteomes" id="UP001484535"/>
    </source>
</evidence>
<evidence type="ECO:0000313" key="2">
    <source>
        <dbReference type="EMBL" id="MEN7535645.1"/>
    </source>
</evidence>
<dbReference type="SUPFAM" id="SSF46785">
    <property type="entry name" value="Winged helix' DNA-binding domain"/>
    <property type="match status" value="1"/>
</dbReference>
<protein>
    <submittedName>
        <fullName evidence="2">MarR family transcriptional regulator</fullName>
    </submittedName>
</protein>
<dbReference type="Proteomes" id="UP001484535">
    <property type="component" value="Unassembled WGS sequence"/>
</dbReference>
<evidence type="ECO:0000259" key="1">
    <source>
        <dbReference type="PROSITE" id="PS50995"/>
    </source>
</evidence>